<reference evidence="1 2" key="1">
    <citation type="journal article" date="2011" name="Science">
        <title>The Selaginella genome identifies genetic changes associated with the evolution of vascular plants.</title>
        <authorList>
            <person name="Banks J.A."/>
            <person name="Nishiyama T."/>
            <person name="Hasebe M."/>
            <person name="Bowman J.L."/>
            <person name="Gribskov M."/>
            <person name="dePamphilis C."/>
            <person name="Albert V.A."/>
            <person name="Aono N."/>
            <person name="Aoyama T."/>
            <person name="Ambrose B.A."/>
            <person name="Ashton N.W."/>
            <person name="Axtell M.J."/>
            <person name="Barker E."/>
            <person name="Barker M.S."/>
            <person name="Bennetzen J.L."/>
            <person name="Bonawitz N.D."/>
            <person name="Chapple C."/>
            <person name="Cheng C."/>
            <person name="Correa L.G."/>
            <person name="Dacre M."/>
            <person name="DeBarry J."/>
            <person name="Dreyer I."/>
            <person name="Elias M."/>
            <person name="Engstrom E.M."/>
            <person name="Estelle M."/>
            <person name="Feng L."/>
            <person name="Finet C."/>
            <person name="Floyd S.K."/>
            <person name="Frommer W.B."/>
            <person name="Fujita T."/>
            <person name="Gramzow L."/>
            <person name="Gutensohn M."/>
            <person name="Harholt J."/>
            <person name="Hattori M."/>
            <person name="Heyl A."/>
            <person name="Hirai T."/>
            <person name="Hiwatashi Y."/>
            <person name="Ishikawa M."/>
            <person name="Iwata M."/>
            <person name="Karol K.G."/>
            <person name="Koehler B."/>
            <person name="Kolukisaoglu U."/>
            <person name="Kubo M."/>
            <person name="Kurata T."/>
            <person name="Lalonde S."/>
            <person name="Li K."/>
            <person name="Li Y."/>
            <person name="Litt A."/>
            <person name="Lyons E."/>
            <person name="Manning G."/>
            <person name="Maruyama T."/>
            <person name="Michael T.P."/>
            <person name="Mikami K."/>
            <person name="Miyazaki S."/>
            <person name="Morinaga S."/>
            <person name="Murata T."/>
            <person name="Mueller-Roeber B."/>
            <person name="Nelson D.R."/>
            <person name="Obara M."/>
            <person name="Oguri Y."/>
            <person name="Olmstead R.G."/>
            <person name="Onodera N."/>
            <person name="Petersen B.L."/>
            <person name="Pils B."/>
            <person name="Prigge M."/>
            <person name="Rensing S.A."/>
            <person name="Riano-Pachon D.M."/>
            <person name="Roberts A.W."/>
            <person name="Sato Y."/>
            <person name="Scheller H.V."/>
            <person name="Schulz B."/>
            <person name="Schulz C."/>
            <person name="Shakirov E.V."/>
            <person name="Shibagaki N."/>
            <person name="Shinohara N."/>
            <person name="Shippen D.E."/>
            <person name="Soerensen I."/>
            <person name="Sotooka R."/>
            <person name="Sugimoto N."/>
            <person name="Sugita M."/>
            <person name="Sumikawa N."/>
            <person name="Tanurdzic M."/>
            <person name="Theissen G."/>
            <person name="Ulvskov P."/>
            <person name="Wakazuki S."/>
            <person name="Weng J.K."/>
            <person name="Willats W.W."/>
            <person name="Wipf D."/>
            <person name="Wolf P.G."/>
            <person name="Yang L."/>
            <person name="Zimmer A.D."/>
            <person name="Zhu Q."/>
            <person name="Mitros T."/>
            <person name="Hellsten U."/>
            <person name="Loque D."/>
            <person name="Otillar R."/>
            <person name="Salamov A."/>
            <person name="Schmutz J."/>
            <person name="Shapiro H."/>
            <person name="Lindquist E."/>
            <person name="Lucas S."/>
            <person name="Rokhsar D."/>
            <person name="Grigoriev I.V."/>
        </authorList>
    </citation>
    <scope>NUCLEOTIDE SEQUENCE [LARGE SCALE GENOMIC DNA]</scope>
</reference>
<dbReference type="EMBL" id="GL377585">
    <property type="protein sequence ID" value="EFJ26272.1"/>
    <property type="molecule type" value="Genomic_DNA"/>
</dbReference>
<evidence type="ECO:0008006" key="3">
    <source>
        <dbReference type="Google" id="ProtNLM"/>
    </source>
</evidence>
<dbReference type="HOGENOM" id="CLU_091157_0_0_1"/>
<dbReference type="OrthoDB" id="608866at2759"/>
<evidence type="ECO:0000313" key="1">
    <source>
        <dbReference type="EMBL" id="EFJ26272.1"/>
    </source>
</evidence>
<dbReference type="Proteomes" id="UP000001514">
    <property type="component" value="Unassembled WGS sequence"/>
</dbReference>
<keyword evidence="2" id="KW-1185">Reference proteome</keyword>
<name>D8RPK7_SELML</name>
<dbReference type="AlphaFoldDB" id="D8RPK7"/>
<dbReference type="KEGG" id="smo:SELMODRAFT_98470"/>
<proteinExistence type="predicted"/>
<dbReference type="eggNOG" id="ENOG502QTZ1">
    <property type="taxonomic scope" value="Eukaryota"/>
</dbReference>
<dbReference type="PANTHER" id="PTHR33427:SF2">
    <property type="entry name" value="TRICHOHYALIN"/>
    <property type="match status" value="1"/>
</dbReference>
<organism evidence="2">
    <name type="scientific">Selaginella moellendorffii</name>
    <name type="common">Spikemoss</name>
    <dbReference type="NCBI Taxonomy" id="88036"/>
    <lineage>
        <taxon>Eukaryota</taxon>
        <taxon>Viridiplantae</taxon>
        <taxon>Streptophyta</taxon>
        <taxon>Embryophyta</taxon>
        <taxon>Tracheophyta</taxon>
        <taxon>Lycopodiopsida</taxon>
        <taxon>Selaginellales</taxon>
        <taxon>Selaginellaceae</taxon>
        <taxon>Selaginella</taxon>
    </lineage>
</organism>
<sequence>MGSRKDSVVAAGICFSDEDRGVDPHLGYPRAYAKLCRNACAWLQLQGFLLPHADGPPRAFLPYTARPEEVAKLEQVQDLFPIVLSDSRKEHPSHLHKFKDVLWQQLDHLGNAGFDPACFRVDSYGNVLYWHADPASPLAWEVCHWFPYSRGGKTVLNNLRLAQWQVSLKKKEKLEFLIPWWDLQLGVSINQFLTAFDSPNIGFR</sequence>
<gene>
    <name evidence="1" type="ORF">SELMODRAFT_98470</name>
</gene>
<dbReference type="PANTHER" id="PTHR33427">
    <property type="entry name" value="HNH ENDONUCLEASE"/>
    <property type="match status" value="1"/>
</dbReference>
<evidence type="ECO:0000313" key="2">
    <source>
        <dbReference type="Proteomes" id="UP000001514"/>
    </source>
</evidence>
<dbReference type="Gramene" id="EFJ26272">
    <property type="protein sequence ID" value="EFJ26272"/>
    <property type="gene ID" value="SELMODRAFT_98470"/>
</dbReference>
<dbReference type="InParanoid" id="D8RPK7"/>
<protein>
    <recommendedName>
        <fullName evidence="3">HNH nuclease domain-containing protein</fullName>
    </recommendedName>
</protein>
<accession>D8RPK7</accession>
<dbReference type="OMA" id="FQWLFSE"/>